<dbReference type="SMART" id="SM00895">
    <property type="entry name" value="FCD"/>
    <property type="match status" value="1"/>
</dbReference>
<evidence type="ECO:0000313" key="6">
    <source>
        <dbReference type="EMBL" id="QCB27844.1"/>
    </source>
</evidence>
<dbReference type="GO" id="GO:0003700">
    <property type="term" value="F:DNA-binding transcription factor activity"/>
    <property type="evidence" value="ECO:0007669"/>
    <property type="project" value="InterPro"/>
</dbReference>
<keyword evidence="1" id="KW-0805">Transcription regulation</keyword>
<evidence type="ECO:0000256" key="3">
    <source>
        <dbReference type="ARBA" id="ARBA00023163"/>
    </source>
</evidence>
<evidence type="ECO:0000259" key="5">
    <source>
        <dbReference type="PROSITE" id="PS50949"/>
    </source>
</evidence>
<keyword evidence="2" id="KW-0238">DNA-binding</keyword>
<evidence type="ECO:0000256" key="4">
    <source>
        <dbReference type="SAM" id="Coils"/>
    </source>
</evidence>
<accession>A0A4P7QGE1</accession>
<dbReference type="PROSITE" id="PS50949">
    <property type="entry name" value="HTH_GNTR"/>
    <property type="match status" value="1"/>
</dbReference>
<dbReference type="KEGG" id="cee:CENDO_02730"/>
<dbReference type="EMBL" id="CP039247">
    <property type="protein sequence ID" value="QCB27844.1"/>
    <property type="molecule type" value="Genomic_DNA"/>
</dbReference>
<dbReference type="PRINTS" id="PR00035">
    <property type="entry name" value="HTHGNTR"/>
</dbReference>
<keyword evidence="3" id="KW-0804">Transcription</keyword>
<dbReference type="GO" id="GO:0003677">
    <property type="term" value="F:DNA binding"/>
    <property type="evidence" value="ECO:0007669"/>
    <property type="project" value="UniProtKB-KW"/>
</dbReference>
<dbReference type="Proteomes" id="UP000296352">
    <property type="component" value="Chromosome"/>
</dbReference>
<evidence type="ECO:0000256" key="2">
    <source>
        <dbReference type="ARBA" id="ARBA00023125"/>
    </source>
</evidence>
<keyword evidence="7" id="KW-1185">Reference proteome</keyword>
<gene>
    <name evidence="6" type="primary">lldR</name>
    <name evidence="6" type="ORF">CENDO_02730</name>
</gene>
<name>A0A4P7QGE1_9CORY</name>
<dbReference type="Pfam" id="PF00392">
    <property type="entry name" value="GntR"/>
    <property type="match status" value="1"/>
</dbReference>
<dbReference type="InterPro" id="IPR036390">
    <property type="entry name" value="WH_DNA-bd_sf"/>
</dbReference>
<feature type="domain" description="HTH gntR-type" evidence="5">
    <location>
        <begin position="3"/>
        <end position="71"/>
    </location>
</feature>
<dbReference type="AlphaFoldDB" id="A0A4P7QGE1"/>
<feature type="coiled-coil region" evidence="4">
    <location>
        <begin position="114"/>
        <end position="141"/>
    </location>
</feature>
<dbReference type="RefSeq" id="WP_136140659.1">
    <property type="nucleotide sequence ID" value="NZ_CP039247.1"/>
</dbReference>
<keyword evidence="4" id="KW-0175">Coiled coil</keyword>
<protein>
    <submittedName>
        <fullName evidence="6">L-lactate dehydrogenase operon regulatory protein</fullName>
    </submittedName>
</protein>
<dbReference type="CDD" id="cd07377">
    <property type="entry name" value="WHTH_GntR"/>
    <property type="match status" value="1"/>
</dbReference>
<dbReference type="OrthoDB" id="4164516at2"/>
<sequence length="231" mass="25423">MSNTRVSQCVESLLEEICDGVFPAESSLPPEAELAAHLDVSRPTMREAVRSLSERGVLKVQHGRGTFVQPMSNWTDAGTIVKAVSRERSPREVGVYLTEVRTMIEVGSAGLAAQKATELDLERLTQAIKRYEEAHDADNAAEAARYDMEFHDLILQATGNPFAHAVLRSLGGPLEASRLGTSSIPEVRERALIHHRAILDALASRDPEAAQKAMLRHMKQTRGDVEKFLES</sequence>
<dbReference type="InterPro" id="IPR036388">
    <property type="entry name" value="WH-like_DNA-bd_sf"/>
</dbReference>
<proteinExistence type="predicted"/>
<organism evidence="6 7">
    <name type="scientific">Corynebacterium endometrii</name>
    <dbReference type="NCBI Taxonomy" id="2488819"/>
    <lineage>
        <taxon>Bacteria</taxon>
        <taxon>Bacillati</taxon>
        <taxon>Actinomycetota</taxon>
        <taxon>Actinomycetes</taxon>
        <taxon>Mycobacteriales</taxon>
        <taxon>Corynebacteriaceae</taxon>
        <taxon>Corynebacterium</taxon>
    </lineage>
</organism>
<dbReference type="Pfam" id="PF07729">
    <property type="entry name" value="FCD"/>
    <property type="match status" value="1"/>
</dbReference>
<evidence type="ECO:0000256" key="1">
    <source>
        <dbReference type="ARBA" id="ARBA00023015"/>
    </source>
</evidence>
<dbReference type="Gene3D" id="1.20.120.530">
    <property type="entry name" value="GntR ligand-binding domain-like"/>
    <property type="match status" value="1"/>
</dbReference>
<evidence type="ECO:0000313" key="7">
    <source>
        <dbReference type="Proteomes" id="UP000296352"/>
    </source>
</evidence>
<dbReference type="SUPFAM" id="SSF46785">
    <property type="entry name" value="Winged helix' DNA-binding domain"/>
    <property type="match status" value="1"/>
</dbReference>
<reference evidence="6 7" key="1">
    <citation type="submission" date="2019-04" db="EMBL/GenBank/DDBJ databases">
        <title>Corynebacterium endometrii sp. nov., isolated from the uterus of a cow with endometritis.</title>
        <authorList>
            <person name="Ballas P."/>
            <person name="Ruckert C."/>
            <person name="Wagener K."/>
            <person name="Drillich M."/>
            <person name="Kaempfer P."/>
            <person name="Busse H.-J."/>
            <person name="Ehling-Schulz M."/>
        </authorList>
    </citation>
    <scope>NUCLEOTIDE SEQUENCE [LARGE SCALE GENOMIC DNA]</scope>
    <source>
        <strain evidence="6 7">LMM-1653</strain>
    </source>
</reference>
<dbReference type="SMART" id="SM00345">
    <property type="entry name" value="HTH_GNTR"/>
    <property type="match status" value="1"/>
</dbReference>
<dbReference type="PANTHER" id="PTHR43537">
    <property type="entry name" value="TRANSCRIPTIONAL REGULATOR, GNTR FAMILY"/>
    <property type="match status" value="1"/>
</dbReference>
<dbReference type="PANTHER" id="PTHR43537:SF44">
    <property type="entry name" value="GNTR FAMILY REGULATORY PROTEIN"/>
    <property type="match status" value="1"/>
</dbReference>
<dbReference type="SUPFAM" id="SSF48008">
    <property type="entry name" value="GntR ligand-binding domain-like"/>
    <property type="match status" value="1"/>
</dbReference>
<dbReference type="InterPro" id="IPR008920">
    <property type="entry name" value="TF_FadR/GntR_C"/>
</dbReference>
<dbReference type="InterPro" id="IPR000524">
    <property type="entry name" value="Tscrpt_reg_HTH_GntR"/>
</dbReference>
<dbReference type="InterPro" id="IPR011711">
    <property type="entry name" value="GntR_C"/>
</dbReference>
<dbReference type="Gene3D" id="1.10.10.10">
    <property type="entry name" value="Winged helix-like DNA-binding domain superfamily/Winged helix DNA-binding domain"/>
    <property type="match status" value="1"/>
</dbReference>